<evidence type="ECO:0000256" key="1">
    <source>
        <dbReference type="SAM" id="MobiDB-lite"/>
    </source>
</evidence>
<keyword evidence="3" id="KW-1185">Reference proteome</keyword>
<proteinExistence type="predicted"/>
<evidence type="ECO:0000313" key="3">
    <source>
        <dbReference type="Proteomes" id="UP000198373"/>
    </source>
</evidence>
<dbReference type="RefSeq" id="WP_245821150.1">
    <property type="nucleotide sequence ID" value="NZ_FZOO01000006.1"/>
</dbReference>
<dbReference type="EMBL" id="FZOO01000006">
    <property type="protein sequence ID" value="SNS68049.1"/>
    <property type="molecule type" value="Genomic_DNA"/>
</dbReference>
<reference evidence="3" key="1">
    <citation type="submission" date="2017-06" db="EMBL/GenBank/DDBJ databases">
        <authorList>
            <person name="Varghese N."/>
            <person name="Submissions S."/>
        </authorList>
    </citation>
    <scope>NUCLEOTIDE SEQUENCE [LARGE SCALE GENOMIC DNA]</scope>
    <source>
        <strain evidence="3">DSM 46839</strain>
    </source>
</reference>
<organism evidence="2 3">
    <name type="scientific">Geodermatophilus pulveris</name>
    <dbReference type="NCBI Taxonomy" id="1564159"/>
    <lineage>
        <taxon>Bacteria</taxon>
        <taxon>Bacillati</taxon>
        <taxon>Actinomycetota</taxon>
        <taxon>Actinomycetes</taxon>
        <taxon>Geodermatophilales</taxon>
        <taxon>Geodermatophilaceae</taxon>
        <taxon>Geodermatophilus</taxon>
    </lineage>
</organism>
<sequence>MSQDAAETTARHDPAPAAGVAAPRPLTPAAVQGPWQAAGRRRVAASGRDRWTAGVDAVAPRSPWGGTAPSRLHAVGDEGLVAGRALCLAPVTLLDPALWSWPDDGDHDGPLCWVCLALTR</sequence>
<dbReference type="AlphaFoldDB" id="A0A239GFY1"/>
<protein>
    <submittedName>
        <fullName evidence="2">Uncharacterized protein</fullName>
    </submittedName>
</protein>
<gene>
    <name evidence="2" type="ORF">SAMN06893096_106180</name>
</gene>
<accession>A0A239GFY1</accession>
<feature type="compositionally biased region" description="Low complexity" evidence="1">
    <location>
        <begin position="15"/>
        <end position="24"/>
    </location>
</feature>
<feature type="region of interest" description="Disordered" evidence="1">
    <location>
        <begin position="1"/>
        <end position="67"/>
    </location>
</feature>
<dbReference type="Proteomes" id="UP000198373">
    <property type="component" value="Unassembled WGS sequence"/>
</dbReference>
<name>A0A239GFY1_9ACTN</name>
<evidence type="ECO:0000313" key="2">
    <source>
        <dbReference type="EMBL" id="SNS68049.1"/>
    </source>
</evidence>